<evidence type="ECO:0000313" key="9">
    <source>
        <dbReference type="EMBL" id="SJZ48168.1"/>
    </source>
</evidence>
<evidence type="ECO:0000259" key="8">
    <source>
        <dbReference type="Pfam" id="PF07715"/>
    </source>
</evidence>
<dbReference type="Pfam" id="PF13715">
    <property type="entry name" value="CarbopepD_reg_2"/>
    <property type="match status" value="1"/>
</dbReference>
<dbReference type="NCBIfam" id="TIGR04056">
    <property type="entry name" value="OMP_RagA_SusC"/>
    <property type="match status" value="1"/>
</dbReference>
<sequence length="1053" mass="117899">MHFKHSKQLVRWVALGVFSLLFGGQLSAQNIKGDKKPASSNTQQYTVSLKGVVVDKKGEPLIGVTVRIKGTKLGFRTNINGEFLFKGDLPTPTPTLILSYMGYQTKEVQVSYNTSNKIVLEENTQLLNEVVITGIFQRKKEGFTGSANTMTGKEITQMTSGNVLKAIELLDPGFRLGSNLTVGSNPSGLPDFNLRGKSSMGDYSTDEKVILRGDVDTRPNQPLFVLDGIIGVSVTKIIDLDPTLIESVTILKDAAAMVLYGSRASNGVVVIETKAPVGGALRVTYSGNYKGLVPDLRDYNLVNAAEKLDIEKRAGVYNESYKALQSQGILEDLKHKELEVLRGVNTYWLSEPVRPVFNHRHALSIEGGDNALRYKIYAGLNDAPGVMKYTGVYGKSGSIDIRYRKGKILLSNILFLDQSNSDRTSRYGSFDDYARLNPYYRKYDTHGQIPRLLETATYKDGVQYGRIIDNPMYNTLLNTFDRNEAFDVRNALKIEYLPLESIRVSLDATISRGLSENSAFKPAQHGDFVAIHDIKSKGSFVWNRTQRKGYDVSLTMSYNNMFTNKHFISSFAHFNIKEDLLHTIGIHQTGFPNEYMDEVFLGAMTKGLSGDERTSRSFGVLATVSYTYDQRYALDANIRVDASSEFGANNRFAPFWSVGSRWNIEKESFLKDSSWIRELVLRASYGITGTQGFTPYQALQMYSYNGLSRIYDSSDVIGSQLIGLGNPYLKWQTTSALNIGLDFNLFNGILSGRLEYYDKYTYNTILPLTIAPSIGFTTISENLGNISNKGVEATIRVMPINIPSQQLNLNIVATASHNKNRIAKISNALKASNEEVLRRDKRGNSRPLPRYEEGYSQSMIWAVRSLGIDPQTGEEIFLTRSGERSYRWDPVDMVPVGDTEPKVTGVVSLNLNWRGLSLSLASRYSYGGMLYNYTLVDKVENADLRYNVDKRAYTERWKKAGDVSRFKAVNIQGANTKASTRFLMKNNEIVFNVINAQYRFDTEQLPMLKKMGLTAASIGMHLEDLFRFSTIKIERGTTYPLARQASMSLNLTF</sequence>
<keyword evidence="2 7" id="KW-0813">Transport</keyword>
<dbReference type="InterPro" id="IPR023997">
    <property type="entry name" value="TonB-dep_OMP_SusC/RagA_CS"/>
</dbReference>
<protein>
    <submittedName>
        <fullName evidence="9">TonB-linked outer membrane protein, SusC/RagA family</fullName>
    </submittedName>
</protein>
<evidence type="ECO:0000256" key="7">
    <source>
        <dbReference type="PROSITE-ProRule" id="PRU01360"/>
    </source>
</evidence>
<feature type="domain" description="TonB-dependent receptor plug" evidence="8">
    <location>
        <begin position="142"/>
        <end position="268"/>
    </location>
</feature>
<comment type="similarity">
    <text evidence="7">Belongs to the TonB-dependent receptor family.</text>
</comment>
<dbReference type="RefSeq" id="WP_078735687.1">
    <property type="nucleotide sequence ID" value="NZ_FUWL01000006.1"/>
</dbReference>
<name>A0A1T4L0P4_PORCN</name>
<evidence type="ECO:0000256" key="3">
    <source>
        <dbReference type="ARBA" id="ARBA00022452"/>
    </source>
</evidence>
<evidence type="ECO:0000256" key="1">
    <source>
        <dbReference type="ARBA" id="ARBA00004571"/>
    </source>
</evidence>
<dbReference type="PROSITE" id="PS52016">
    <property type="entry name" value="TONB_DEPENDENT_REC_3"/>
    <property type="match status" value="1"/>
</dbReference>
<dbReference type="InterPro" id="IPR037066">
    <property type="entry name" value="Plug_dom_sf"/>
</dbReference>
<dbReference type="AlphaFoldDB" id="A0A1T4L0P4"/>
<dbReference type="NCBIfam" id="TIGR04057">
    <property type="entry name" value="SusC_RagA_signa"/>
    <property type="match status" value="1"/>
</dbReference>
<dbReference type="SUPFAM" id="SSF56935">
    <property type="entry name" value="Porins"/>
    <property type="match status" value="1"/>
</dbReference>
<dbReference type="EMBL" id="FUWL01000006">
    <property type="protein sequence ID" value="SJZ48168.1"/>
    <property type="molecule type" value="Genomic_DNA"/>
</dbReference>
<keyword evidence="3 7" id="KW-1134">Transmembrane beta strand</keyword>
<dbReference type="Proteomes" id="UP000189956">
    <property type="component" value="Unassembled WGS sequence"/>
</dbReference>
<evidence type="ECO:0000256" key="5">
    <source>
        <dbReference type="ARBA" id="ARBA00023136"/>
    </source>
</evidence>
<keyword evidence="4 7" id="KW-0812">Transmembrane</keyword>
<evidence type="ECO:0000313" key="10">
    <source>
        <dbReference type="Proteomes" id="UP000189956"/>
    </source>
</evidence>
<dbReference type="SUPFAM" id="SSF49464">
    <property type="entry name" value="Carboxypeptidase regulatory domain-like"/>
    <property type="match status" value="1"/>
</dbReference>
<comment type="subcellular location">
    <subcellularLocation>
        <location evidence="1 7">Cell outer membrane</location>
        <topology evidence="1 7">Multi-pass membrane protein</topology>
    </subcellularLocation>
</comment>
<dbReference type="Gene3D" id="2.40.170.20">
    <property type="entry name" value="TonB-dependent receptor, beta-barrel domain"/>
    <property type="match status" value="1"/>
</dbReference>
<dbReference type="InterPro" id="IPR039426">
    <property type="entry name" value="TonB-dep_rcpt-like"/>
</dbReference>
<evidence type="ECO:0000256" key="6">
    <source>
        <dbReference type="ARBA" id="ARBA00023237"/>
    </source>
</evidence>
<dbReference type="InterPro" id="IPR036942">
    <property type="entry name" value="Beta-barrel_TonB_sf"/>
</dbReference>
<accession>A0A1T4L0P4</accession>
<dbReference type="Gene3D" id="2.60.40.1120">
    <property type="entry name" value="Carboxypeptidase-like, regulatory domain"/>
    <property type="match status" value="1"/>
</dbReference>
<evidence type="ECO:0000256" key="4">
    <source>
        <dbReference type="ARBA" id="ARBA00022692"/>
    </source>
</evidence>
<keyword evidence="5 7" id="KW-0472">Membrane</keyword>
<evidence type="ECO:0000256" key="2">
    <source>
        <dbReference type="ARBA" id="ARBA00022448"/>
    </source>
</evidence>
<proteinExistence type="inferred from homology"/>
<dbReference type="Pfam" id="PF07715">
    <property type="entry name" value="Plug"/>
    <property type="match status" value="1"/>
</dbReference>
<organism evidence="9 10">
    <name type="scientific">Porphyromonas cangingivalis</name>
    <dbReference type="NCBI Taxonomy" id="36874"/>
    <lineage>
        <taxon>Bacteria</taxon>
        <taxon>Pseudomonadati</taxon>
        <taxon>Bacteroidota</taxon>
        <taxon>Bacteroidia</taxon>
        <taxon>Bacteroidales</taxon>
        <taxon>Porphyromonadaceae</taxon>
        <taxon>Porphyromonas</taxon>
    </lineage>
</organism>
<dbReference type="Gene3D" id="2.170.130.10">
    <property type="entry name" value="TonB-dependent receptor, plug domain"/>
    <property type="match status" value="1"/>
</dbReference>
<dbReference type="GO" id="GO:0009279">
    <property type="term" value="C:cell outer membrane"/>
    <property type="evidence" value="ECO:0007669"/>
    <property type="project" value="UniProtKB-SubCell"/>
</dbReference>
<dbReference type="InterPro" id="IPR008969">
    <property type="entry name" value="CarboxyPept-like_regulatory"/>
</dbReference>
<reference evidence="9 10" key="1">
    <citation type="submission" date="2017-02" db="EMBL/GenBank/DDBJ databases">
        <authorList>
            <person name="Peterson S.W."/>
        </authorList>
    </citation>
    <scope>NUCLEOTIDE SEQUENCE [LARGE SCALE GENOMIC DNA]</scope>
    <source>
        <strain evidence="9 10">ATCC 700135</strain>
    </source>
</reference>
<keyword evidence="6 7" id="KW-0998">Cell outer membrane</keyword>
<gene>
    <name evidence="9" type="ORF">SAMN02745205_00956</name>
</gene>
<dbReference type="InterPro" id="IPR012910">
    <property type="entry name" value="Plug_dom"/>
</dbReference>
<dbReference type="InterPro" id="IPR023996">
    <property type="entry name" value="TonB-dep_OMP_SusC/RagA"/>
</dbReference>